<feature type="domain" description="Rhodanese" evidence="7">
    <location>
        <begin position="478"/>
        <end position="565"/>
    </location>
</feature>
<gene>
    <name evidence="8" type="ORF">ENW96_13345</name>
</gene>
<dbReference type="PANTHER" id="PTHR43429">
    <property type="entry name" value="PYRIDINE NUCLEOTIDE-DISULFIDE OXIDOREDUCTASE DOMAIN-CONTAINING"/>
    <property type="match status" value="1"/>
</dbReference>
<evidence type="ECO:0000256" key="4">
    <source>
        <dbReference type="ARBA" id="ARBA00022827"/>
    </source>
</evidence>
<comment type="cofactor">
    <cofactor evidence="1">
        <name>FAD</name>
        <dbReference type="ChEBI" id="CHEBI:57692"/>
    </cofactor>
</comment>
<dbReference type="SUPFAM" id="SSF52821">
    <property type="entry name" value="Rhodanese/Cell cycle control phosphatase"/>
    <property type="match status" value="1"/>
</dbReference>
<dbReference type="PANTHER" id="PTHR43429:SF1">
    <property type="entry name" value="NAD(P)H SULFUR OXIDOREDUCTASE (COA-DEPENDENT)"/>
    <property type="match status" value="1"/>
</dbReference>
<proteinExistence type="inferred from homology"/>
<dbReference type="AlphaFoldDB" id="A0A7C3V9I7"/>
<dbReference type="Gene3D" id="3.40.250.10">
    <property type="entry name" value="Rhodanese-like domain"/>
    <property type="match status" value="1"/>
</dbReference>
<accession>A0A7C3V9I7</accession>
<dbReference type="InterPro" id="IPR001763">
    <property type="entry name" value="Rhodanese-like_dom"/>
</dbReference>
<dbReference type="CDD" id="cd00158">
    <property type="entry name" value="RHOD"/>
    <property type="match status" value="1"/>
</dbReference>
<sequence length="571" mass="61888">MSRNLKIVIIGGVAAGPKAAARARRCDPRAEITILEKGQYISYAGCGLPYLLGGKVPEIKDLLATPVGVLRDPNFFQAVKDIRVLTGKEAIAIDRVRKVVKVRDVATSQEETYPYDRLVLATGAVPVRPPLPGLDLKNVFVLRHPGDGLQILASLQANKPRRAVLIGAGAIGLEVAEALVERGLEVTVIEALDQVFPGWLDFEMGSVLQRHLVSKGVNVRTGERVSHFLGNQEGRLEKVRTDKGEYAADLAILAIGVRPNVDLARQAGLEIGSTGAIKVDSYLRTSDENIYAGGDCAEVYHRLLKRPVFVSSGQIANIHGRIIGTNITGGRVTYQGMVGTGVAKVFDYTVGCTGLTETMARKEGFEVVTALAPSLDHAHYYPEAKFVGVKMVAERGSGRILGVQVVGPGDAAKRLDAAATAITLGGTVFDLTQLNLGYSPPYSTAIDVLINAAWVLENKLSGLAKTVTPMEVQELTGKKEDFVLLDVRTPAEIQEVRLMHPKVVAIPLGKLRERAKEFPKDRYYIPFCKFSLRGYEAQKILEGLGFTQVKFMEGGLVQWPYELETAPPKAD</sequence>
<dbReference type="Pfam" id="PF02852">
    <property type="entry name" value="Pyr_redox_dim"/>
    <property type="match status" value="1"/>
</dbReference>
<dbReference type="InterPro" id="IPR036873">
    <property type="entry name" value="Rhodanese-like_dom_sf"/>
</dbReference>
<dbReference type="PRINTS" id="PR00411">
    <property type="entry name" value="PNDRDTASEI"/>
</dbReference>
<dbReference type="InterPro" id="IPR036188">
    <property type="entry name" value="FAD/NAD-bd_sf"/>
</dbReference>
<comment type="caution">
    <text evidence="8">The sequence shown here is derived from an EMBL/GenBank/DDBJ whole genome shotgun (WGS) entry which is preliminary data.</text>
</comment>
<dbReference type="PRINTS" id="PR00368">
    <property type="entry name" value="FADPNR"/>
</dbReference>
<dbReference type="Pfam" id="PF07992">
    <property type="entry name" value="Pyr_redox_2"/>
    <property type="match status" value="1"/>
</dbReference>
<organism evidence="8">
    <name type="scientific">Desulfobacca acetoxidans</name>
    <dbReference type="NCBI Taxonomy" id="60893"/>
    <lineage>
        <taxon>Bacteria</taxon>
        <taxon>Pseudomonadati</taxon>
        <taxon>Thermodesulfobacteriota</taxon>
        <taxon>Desulfobaccia</taxon>
        <taxon>Desulfobaccales</taxon>
        <taxon>Desulfobaccaceae</taxon>
        <taxon>Desulfobacca</taxon>
    </lineage>
</organism>
<comment type="similarity">
    <text evidence="2">Belongs to the class-III pyridine nucleotide-disulfide oxidoreductase family.</text>
</comment>
<reference evidence="8" key="1">
    <citation type="journal article" date="2020" name="mSystems">
        <title>Genome- and Community-Level Interaction Insights into Carbon Utilization and Element Cycling Functions of Hydrothermarchaeota in Hydrothermal Sediment.</title>
        <authorList>
            <person name="Zhou Z."/>
            <person name="Liu Y."/>
            <person name="Xu W."/>
            <person name="Pan J."/>
            <person name="Luo Z.H."/>
            <person name="Li M."/>
        </authorList>
    </citation>
    <scope>NUCLEOTIDE SEQUENCE [LARGE SCALE GENOMIC DNA]</scope>
    <source>
        <strain evidence="8">SpSt-897</strain>
    </source>
</reference>
<dbReference type="PROSITE" id="PS50206">
    <property type="entry name" value="RHODANESE_3"/>
    <property type="match status" value="1"/>
</dbReference>
<dbReference type="InterPro" id="IPR023753">
    <property type="entry name" value="FAD/NAD-binding_dom"/>
</dbReference>
<evidence type="ECO:0000256" key="2">
    <source>
        <dbReference type="ARBA" id="ARBA00009130"/>
    </source>
</evidence>
<evidence type="ECO:0000256" key="5">
    <source>
        <dbReference type="ARBA" id="ARBA00023002"/>
    </source>
</evidence>
<keyword evidence="4" id="KW-0274">FAD</keyword>
<name>A0A7C3V9I7_9BACT</name>
<evidence type="ECO:0000313" key="8">
    <source>
        <dbReference type="EMBL" id="HGF35340.1"/>
    </source>
</evidence>
<protein>
    <submittedName>
        <fullName evidence="8">Pyridine nucleotide-disulfide oxidoreductase</fullName>
    </submittedName>
</protein>
<dbReference type="EMBL" id="DTMF01000319">
    <property type="protein sequence ID" value="HGF35340.1"/>
    <property type="molecule type" value="Genomic_DNA"/>
</dbReference>
<dbReference type="SUPFAM" id="SSF55424">
    <property type="entry name" value="FAD/NAD-linked reductases, dimerisation (C-terminal) domain"/>
    <property type="match status" value="1"/>
</dbReference>
<dbReference type="GO" id="GO:0016491">
    <property type="term" value="F:oxidoreductase activity"/>
    <property type="evidence" value="ECO:0007669"/>
    <property type="project" value="UniProtKB-KW"/>
</dbReference>
<dbReference type="SMART" id="SM00450">
    <property type="entry name" value="RHOD"/>
    <property type="match status" value="1"/>
</dbReference>
<keyword evidence="5" id="KW-0560">Oxidoreductase</keyword>
<evidence type="ECO:0000259" key="7">
    <source>
        <dbReference type="PROSITE" id="PS50206"/>
    </source>
</evidence>
<dbReference type="SUPFAM" id="SSF51905">
    <property type="entry name" value="FAD/NAD(P)-binding domain"/>
    <property type="match status" value="1"/>
</dbReference>
<dbReference type="InterPro" id="IPR004099">
    <property type="entry name" value="Pyr_nucl-diS_OxRdtase_dimer"/>
</dbReference>
<evidence type="ECO:0000256" key="3">
    <source>
        <dbReference type="ARBA" id="ARBA00022630"/>
    </source>
</evidence>
<dbReference type="Pfam" id="PF00581">
    <property type="entry name" value="Rhodanese"/>
    <property type="match status" value="1"/>
</dbReference>
<dbReference type="InterPro" id="IPR016156">
    <property type="entry name" value="FAD/NAD-linked_Rdtase_dimer_sf"/>
</dbReference>
<keyword evidence="3" id="KW-0285">Flavoprotein</keyword>
<evidence type="ECO:0000256" key="6">
    <source>
        <dbReference type="ARBA" id="ARBA00023284"/>
    </source>
</evidence>
<dbReference type="Gene3D" id="3.50.50.60">
    <property type="entry name" value="FAD/NAD(P)-binding domain"/>
    <property type="match status" value="2"/>
</dbReference>
<keyword evidence="6" id="KW-0676">Redox-active center</keyword>
<dbReference type="InterPro" id="IPR050260">
    <property type="entry name" value="FAD-bd_OxRdtase"/>
</dbReference>
<evidence type="ECO:0000256" key="1">
    <source>
        <dbReference type="ARBA" id="ARBA00001974"/>
    </source>
</evidence>